<dbReference type="PANTHER" id="PTHR31126">
    <property type="entry name" value="TYROSINE-PROTEIN PHOSPHATASE"/>
    <property type="match status" value="1"/>
</dbReference>
<evidence type="ECO:0000313" key="3">
    <source>
        <dbReference type="Proteomes" id="UP000294847"/>
    </source>
</evidence>
<dbReference type="Pfam" id="PF13350">
    <property type="entry name" value="Y_phosphatase3"/>
    <property type="match status" value="1"/>
</dbReference>
<evidence type="ECO:0000313" key="2">
    <source>
        <dbReference type="EMBL" id="QBZ61610.1"/>
    </source>
</evidence>
<dbReference type="Proteomes" id="UP000294847">
    <property type="component" value="Chromosome 4"/>
</dbReference>
<dbReference type="Gene3D" id="3.90.190.10">
    <property type="entry name" value="Protein tyrosine phosphatase superfamily"/>
    <property type="match status" value="1"/>
</dbReference>
<dbReference type="EMBL" id="CP034207">
    <property type="protein sequence ID" value="QBZ61610.1"/>
    <property type="molecule type" value="Genomic_DNA"/>
</dbReference>
<dbReference type="SUPFAM" id="SSF52799">
    <property type="entry name" value="(Phosphotyrosine protein) phosphatases II"/>
    <property type="match status" value="1"/>
</dbReference>
<dbReference type="PROSITE" id="PS50056">
    <property type="entry name" value="TYR_PHOSPHATASE_2"/>
    <property type="match status" value="1"/>
</dbReference>
<accession>A0A4P7NI34</accession>
<gene>
    <name evidence="2" type="ORF">PoMZ_08563</name>
</gene>
<sequence>MEKIPLEPPIQRPESRHHLPNIPDFRDVGVTVNAWANRKILKEGVLYRSAAIEQASPIDRKFLKDELGIRTILDLRRGSERSKAEAEAQALAQSQPSRETFDISSKITGIHYKKVNLIGRQTKKYLLQHISWTNWLRFSILYYILQDHMATKRIITRKLWENNGLNGFLINILDHGKPQVIKALRALTEPAKGTPILIHCAHGKDRTGLLITIILLVMNIPLDAISHDYCYSEQRLYEQHEITDKYTEDSGLNQGFVEELDTYIRRVYGGIDGYLSSGGFTAAEIRHLRNCLAA</sequence>
<dbReference type="AlphaFoldDB" id="A0A4P7NI34"/>
<protein>
    <recommendedName>
        <fullName evidence="1">Tyrosine specific protein phosphatases domain-containing protein</fullName>
    </recommendedName>
</protein>
<evidence type="ECO:0000259" key="1">
    <source>
        <dbReference type="PROSITE" id="PS50056"/>
    </source>
</evidence>
<dbReference type="InterPro" id="IPR026893">
    <property type="entry name" value="Tyr/Ser_Pase_IphP-type"/>
</dbReference>
<name>A0A4P7NI34_PYROR</name>
<dbReference type="InterPro" id="IPR029021">
    <property type="entry name" value="Prot-tyrosine_phosphatase-like"/>
</dbReference>
<dbReference type="PANTHER" id="PTHR31126:SF10">
    <property type="entry name" value="PROTEIN PHOSPHATASE, PUTATIVE (AFU_ORTHOLOGUE AFUA_6G06650)-RELATED"/>
    <property type="match status" value="1"/>
</dbReference>
<proteinExistence type="predicted"/>
<dbReference type="PROSITE" id="PS00383">
    <property type="entry name" value="TYR_PHOSPHATASE_1"/>
    <property type="match status" value="1"/>
</dbReference>
<dbReference type="InterPro" id="IPR016130">
    <property type="entry name" value="Tyr_Pase_AS"/>
</dbReference>
<dbReference type="GO" id="GO:0004721">
    <property type="term" value="F:phosphoprotein phosphatase activity"/>
    <property type="evidence" value="ECO:0007669"/>
    <property type="project" value="InterPro"/>
</dbReference>
<feature type="domain" description="Tyrosine specific protein phosphatases" evidence="1">
    <location>
        <begin position="178"/>
        <end position="223"/>
    </location>
</feature>
<organism evidence="2 3">
    <name type="scientific">Pyricularia oryzae</name>
    <name type="common">Rice blast fungus</name>
    <name type="synonym">Magnaporthe oryzae</name>
    <dbReference type="NCBI Taxonomy" id="318829"/>
    <lineage>
        <taxon>Eukaryota</taxon>
        <taxon>Fungi</taxon>
        <taxon>Dikarya</taxon>
        <taxon>Ascomycota</taxon>
        <taxon>Pezizomycotina</taxon>
        <taxon>Sordariomycetes</taxon>
        <taxon>Sordariomycetidae</taxon>
        <taxon>Magnaporthales</taxon>
        <taxon>Pyriculariaceae</taxon>
        <taxon>Pyricularia</taxon>
    </lineage>
</organism>
<dbReference type="InterPro" id="IPR000387">
    <property type="entry name" value="Tyr_Pase_dom"/>
</dbReference>
<reference evidence="2 3" key="1">
    <citation type="journal article" date="2019" name="Mol. Biol. Evol.">
        <title>Blast fungal genomes show frequent chromosomal changes, gene gains and losses, and effector gene turnover.</title>
        <authorList>
            <person name="Gomez Luciano L.B."/>
            <person name="Jason Tsai I."/>
            <person name="Chuma I."/>
            <person name="Tosa Y."/>
            <person name="Chen Y.H."/>
            <person name="Li J.Y."/>
            <person name="Li M.Y."/>
            <person name="Jade Lu M.Y."/>
            <person name="Nakayashiki H."/>
            <person name="Li W.H."/>
        </authorList>
    </citation>
    <scope>NUCLEOTIDE SEQUENCE [LARGE SCALE GENOMIC DNA]</scope>
    <source>
        <strain evidence="2">MZ5-1-6</strain>
    </source>
</reference>